<dbReference type="InterPro" id="IPR036156">
    <property type="entry name" value="Beta-gal/glucu_dom_sf"/>
</dbReference>
<feature type="domain" description="Glycosyl hydrolases family 2 sugar binding" evidence="6">
    <location>
        <begin position="104"/>
        <end position="191"/>
    </location>
</feature>
<dbReference type="eggNOG" id="COG3250">
    <property type="taxonomic scope" value="Bacteria"/>
</dbReference>
<comment type="caution">
    <text evidence="7">The sequence shown here is derived from an EMBL/GenBank/DDBJ whole genome shotgun (WGS) entry which is preliminary data.</text>
</comment>
<evidence type="ECO:0000259" key="4">
    <source>
        <dbReference type="Pfam" id="PF00703"/>
    </source>
</evidence>
<dbReference type="AlphaFoldDB" id="A0A069D0E4"/>
<dbReference type="EMBL" id="BAJS01000003">
    <property type="protein sequence ID" value="GAK35912.1"/>
    <property type="molecule type" value="Genomic_DNA"/>
</dbReference>
<dbReference type="InterPro" id="IPR006102">
    <property type="entry name" value="Ig-like_GH2"/>
</dbReference>
<dbReference type="SUPFAM" id="SSF51445">
    <property type="entry name" value="(Trans)glycosidases"/>
    <property type="match status" value="1"/>
</dbReference>
<dbReference type="InterPro" id="IPR013783">
    <property type="entry name" value="Ig-like_fold"/>
</dbReference>
<evidence type="ECO:0000256" key="3">
    <source>
        <dbReference type="ARBA" id="ARBA00023295"/>
    </source>
</evidence>
<dbReference type="InterPro" id="IPR051913">
    <property type="entry name" value="GH2_Domain-Containing"/>
</dbReference>
<dbReference type="InterPro" id="IPR008979">
    <property type="entry name" value="Galactose-bd-like_sf"/>
</dbReference>
<name>A0A069D0E4_9BACE</name>
<feature type="domain" description="Glycoside hydrolase family 2 immunoglobulin-like beta-sandwich" evidence="4">
    <location>
        <begin position="218"/>
        <end position="326"/>
    </location>
</feature>
<dbReference type="Gene3D" id="2.60.40.10">
    <property type="entry name" value="Immunoglobulins"/>
    <property type="match status" value="1"/>
</dbReference>
<gene>
    <name evidence="7" type="ORF">JCM15093_1042</name>
</gene>
<dbReference type="PROSITE" id="PS51257">
    <property type="entry name" value="PROKAR_LIPOPROTEIN"/>
    <property type="match status" value="1"/>
</dbReference>
<dbReference type="GO" id="GO:0005975">
    <property type="term" value="P:carbohydrate metabolic process"/>
    <property type="evidence" value="ECO:0007669"/>
    <property type="project" value="InterPro"/>
</dbReference>
<evidence type="ECO:0000313" key="8">
    <source>
        <dbReference type="Proteomes" id="UP000027601"/>
    </source>
</evidence>
<evidence type="ECO:0000313" key="7">
    <source>
        <dbReference type="EMBL" id="GAK35912.1"/>
    </source>
</evidence>
<comment type="similarity">
    <text evidence="1">Belongs to the glycosyl hydrolase 2 family.</text>
</comment>
<keyword evidence="2" id="KW-0378">Hydrolase</keyword>
<evidence type="ECO:0000256" key="2">
    <source>
        <dbReference type="ARBA" id="ARBA00022801"/>
    </source>
</evidence>
<dbReference type="SUPFAM" id="SSF49303">
    <property type="entry name" value="beta-Galactosidase/glucuronidase domain"/>
    <property type="match status" value="1"/>
</dbReference>
<accession>A0A069D0E4</accession>
<dbReference type="STRING" id="1121097.GCA_000428125_00694"/>
<keyword evidence="8" id="KW-1185">Reference proteome</keyword>
<dbReference type="Proteomes" id="UP000027601">
    <property type="component" value="Unassembled WGS sequence"/>
</dbReference>
<proteinExistence type="inferred from homology"/>
<feature type="domain" description="Glycoside hydrolase family 2 catalytic" evidence="5">
    <location>
        <begin position="381"/>
        <end position="484"/>
    </location>
</feature>
<dbReference type="InterPro" id="IPR006104">
    <property type="entry name" value="Glyco_hydro_2_N"/>
</dbReference>
<dbReference type="GO" id="GO:0004553">
    <property type="term" value="F:hydrolase activity, hydrolyzing O-glycosyl compounds"/>
    <property type="evidence" value="ECO:0007669"/>
    <property type="project" value="InterPro"/>
</dbReference>
<keyword evidence="3" id="KW-0326">Glycosidase</keyword>
<evidence type="ECO:0000256" key="1">
    <source>
        <dbReference type="ARBA" id="ARBA00007401"/>
    </source>
</evidence>
<dbReference type="PANTHER" id="PTHR42732:SF2">
    <property type="entry name" value="BETA-MANNOSIDASE"/>
    <property type="match status" value="1"/>
</dbReference>
<dbReference type="PANTHER" id="PTHR42732">
    <property type="entry name" value="BETA-GALACTOSIDASE"/>
    <property type="match status" value="1"/>
</dbReference>
<organism evidence="7 8">
    <name type="scientific">Bacteroides graminisolvens DSM 19988 = JCM 15093</name>
    <dbReference type="NCBI Taxonomy" id="1121097"/>
    <lineage>
        <taxon>Bacteria</taxon>
        <taxon>Pseudomonadati</taxon>
        <taxon>Bacteroidota</taxon>
        <taxon>Bacteroidia</taxon>
        <taxon>Bacteroidales</taxon>
        <taxon>Bacteroidaceae</taxon>
        <taxon>Bacteroides</taxon>
    </lineage>
</organism>
<dbReference type="RefSeq" id="WP_162472020.1">
    <property type="nucleotide sequence ID" value="NZ_BAJS01000003.1"/>
</dbReference>
<protein>
    <submittedName>
        <fullName evidence="7">Beta-galactosidase</fullName>
    </submittedName>
</protein>
<sequence length="648" mass="74018">MKPKHNILSILLFLACILFSFTLYAQSGKISIDLSGRGWKLWYDKEANWKSESLVMPPLDVRTLPVAIPSSGWNIFSTNDALEVEVPGTAEEYLQTISGPEGDIHGVSWWSRVIQIPSFNKGMKVYLKFESIRSRAEIFINRQLVDYQIVDNTPFEVDITPYVQKGTTAELAVRITDAGGNYDWRDGALIRWGDKTLPPGHAFGGITGKVCMEVRPAVHVADIYMQNTPELTTVNAIVSIDNQLNRVDKRDVLFTIYEWNNPSQILFKKKLKSVDLSSGLNNVKLSIAAPAAKLWDIDQPNLYVCKVELLGNKNHRDVAEQRFGFRWFEVSGIGQNAVFRLNGKRIVLRSAISWGFWPVNGIYPSDELAERQIRIAKELGLNMLNFHRFIGSTNILNYADELGLLYFEEPGGFRVKAGNDFLNKNLHEKVMRMVRRDRSHPSLVIYNMMNESGDASPEQLAIEINTMKDVHKMDPSRYVLRTSAWAKGYDIDDQAKIHIRPNDTTVYWNGWYDYHHAGGPAVWNEALYKSPADYYNNTTNAKEIVFFGEEGALSAPPRLAKNKEELDKMEYKGWDGREYLRWYDEFNRFVDNKGLRQVYPSVDSLTVAMGAVSFEHQGRKIELARINNYTDAYVVNGWESELIENYSV</sequence>
<dbReference type="Gene3D" id="2.60.120.260">
    <property type="entry name" value="Galactose-binding domain-like"/>
    <property type="match status" value="1"/>
</dbReference>
<dbReference type="Pfam" id="PF00703">
    <property type="entry name" value="Glyco_hydro_2"/>
    <property type="match status" value="1"/>
</dbReference>
<dbReference type="InterPro" id="IPR017853">
    <property type="entry name" value="GH"/>
</dbReference>
<evidence type="ECO:0000259" key="5">
    <source>
        <dbReference type="Pfam" id="PF02836"/>
    </source>
</evidence>
<dbReference type="Gene3D" id="3.20.20.80">
    <property type="entry name" value="Glycosidases"/>
    <property type="match status" value="1"/>
</dbReference>
<reference evidence="7 8" key="1">
    <citation type="journal article" date="2015" name="Microbes Environ.">
        <title>Distribution and evolution of nitrogen fixation genes in the phylum bacteroidetes.</title>
        <authorList>
            <person name="Inoue J."/>
            <person name="Oshima K."/>
            <person name="Suda W."/>
            <person name="Sakamoto M."/>
            <person name="Iino T."/>
            <person name="Noda S."/>
            <person name="Hongoh Y."/>
            <person name="Hattori M."/>
            <person name="Ohkuma M."/>
        </authorList>
    </citation>
    <scope>NUCLEOTIDE SEQUENCE [LARGE SCALE GENOMIC DNA]</scope>
    <source>
        <strain evidence="7 8">JCM 15093</strain>
    </source>
</reference>
<dbReference type="Pfam" id="PF02836">
    <property type="entry name" value="Glyco_hydro_2_C"/>
    <property type="match status" value="1"/>
</dbReference>
<dbReference type="SUPFAM" id="SSF49785">
    <property type="entry name" value="Galactose-binding domain-like"/>
    <property type="match status" value="1"/>
</dbReference>
<dbReference type="InterPro" id="IPR006103">
    <property type="entry name" value="Glyco_hydro_2_cat"/>
</dbReference>
<dbReference type="Pfam" id="PF02837">
    <property type="entry name" value="Glyco_hydro_2_N"/>
    <property type="match status" value="1"/>
</dbReference>
<evidence type="ECO:0000259" key="6">
    <source>
        <dbReference type="Pfam" id="PF02837"/>
    </source>
</evidence>